<keyword evidence="6 11" id="KW-0798">TonB box</keyword>
<keyword evidence="5 10" id="KW-0812">Transmembrane</keyword>
<evidence type="ECO:0000256" key="3">
    <source>
        <dbReference type="ARBA" id="ARBA00022448"/>
    </source>
</evidence>
<dbReference type="Pfam" id="PF07715">
    <property type="entry name" value="Plug"/>
    <property type="match status" value="1"/>
</dbReference>
<evidence type="ECO:0000256" key="11">
    <source>
        <dbReference type="RuleBase" id="RU003357"/>
    </source>
</evidence>
<protein>
    <submittedName>
        <fullName evidence="15">TonB-dependent receptor, plug</fullName>
    </submittedName>
</protein>
<evidence type="ECO:0000256" key="5">
    <source>
        <dbReference type="ARBA" id="ARBA00022692"/>
    </source>
</evidence>
<evidence type="ECO:0000256" key="2">
    <source>
        <dbReference type="ARBA" id="ARBA00009810"/>
    </source>
</evidence>
<keyword evidence="8 15" id="KW-0675">Receptor</keyword>
<dbReference type="eggNOG" id="COG1629">
    <property type="taxonomic scope" value="Bacteria"/>
</dbReference>
<keyword evidence="16" id="KW-1185">Reference proteome</keyword>
<evidence type="ECO:0000256" key="7">
    <source>
        <dbReference type="ARBA" id="ARBA00023136"/>
    </source>
</evidence>
<organism evidence="15 16">
    <name type="scientific">Methylobacillus flagellatus (strain ATCC 51484 / DSM 6875 / VKM B-1610 / KT)</name>
    <dbReference type="NCBI Taxonomy" id="265072"/>
    <lineage>
        <taxon>Bacteria</taxon>
        <taxon>Pseudomonadati</taxon>
        <taxon>Pseudomonadota</taxon>
        <taxon>Betaproteobacteria</taxon>
        <taxon>Nitrosomonadales</taxon>
        <taxon>Methylophilaceae</taxon>
        <taxon>Methylobacillus</taxon>
    </lineage>
</organism>
<comment type="similarity">
    <text evidence="2 10 11">Belongs to the TonB-dependent receptor family.</text>
</comment>
<evidence type="ECO:0000256" key="8">
    <source>
        <dbReference type="ARBA" id="ARBA00023170"/>
    </source>
</evidence>
<evidence type="ECO:0000313" key="15">
    <source>
        <dbReference type="EMBL" id="ABE49867.1"/>
    </source>
</evidence>
<dbReference type="Gene3D" id="2.40.170.20">
    <property type="entry name" value="TonB-dependent receptor, beta-barrel domain"/>
    <property type="match status" value="1"/>
</dbReference>
<dbReference type="GO" id="GO:0044718">
    <property type="term" value="P:siderophore transmembrane transport"/>
    <property type="evidence" value="ECO:0007669"/>
    <property type="project" value="TreeGrafter"/>
</dbReference>
<evidence type="ECO:0000256" key="10">
    <source>
        <dbReference type="PROSITE-ProRule" id="PRU01360"/>
    </source>
</evidence>
<evidence type="ECO:0000313" key="16">
    <source>
        <dbReference type="Proteomes" id="UP000002440"/>
    </source>
</evidence>
<feature type="region of interest" description="Disordered" evidence="12">
    <location>
        <begin position="45"/>
        <end position="89"/>
    </location>
</feature>
<dbReference type="SUPFAM" id="SSF56935">
    <property type="entry name" value="Porins"/>
    <property type="match status" value="1"/>
</dbReference>
<dbReference type="Pfam" id="PF00593">
    <property type="entry name" value="TonB_dep_Rec_b-barrel"/>
    <property type="match status" value="1"/>
</dbReference>
<dbReference type="PROSITE" id="PS52016">
    <property type="entry name" value="TONB_DEPENDENT_REC_3"/>
    <property type="match status" value="1"/>
</dbReference>
<dbReference type="KEGG" id="mfa:Mfla_1599"/>
<name>Q1H0X0_METFK</name>
<dbReference type="PANTHER" id="PTHR30069:SF41">
    <property type="entry name" value="HEME_HEMOPEXIN UTILIZATION PROTEIN C"/>
    <property type="match status" value="1"/>
</dbReference>
<evidence type="ECO:0000256" key="9">
    <source>
        <dbReference type="ARBA" id="ARBA00023237"/>
    </source>
</evidence>
<dbReference type="EMBL" id="CP000284">
    <property type="protein sequence ID" value="ABE49867.1"/>
    <property type="molecule type" value="Genomic_DNA"/>
</dbReference>
<keyword evidence="7 10" id="KW-0472">Membrane</keyword>
<evidence type="ECO:0000256" key="12">
    <source>
        <dbReference type="SAM" id="MobiDB-lite"/>
    </source>
</evidence>
<dbReference type="STRING" id="265072.Mfla_1599"/>
<dbReference type="HOGENOM" id="CLU_362398_0_0_4"/>
<keyword evidence="4 10" id="KW-1134">Transmembrane beta strand</keyword>
<evidence type="ECO:0000259" key="13">
    <source>
        <dbReference type="Pfam" id="PF00593"/>
    </source>
</evidence>
<dbReference type="GO" id="GO:0015344">
    <property type="term" value="F:siderophore uptake transmembrane transporter activity"/>
    <property type="evidence" value="ECO:0007669"/>
    <property type="project" value="TreeGrafter"/>
</dbReference>
<dbReference type="InterPro" id="IPR012910">
    <property type="entry name" value="Plug_dom"/>
</dbReference>
<dbReference type="InterPro" id="IPR039426">
    <property type="entry name" value="TonB-dep_rcpt-like"/>
</dbReference>
<gene>
    <name evidence="15" type="ordered locus">Mfla_1599</name>
</gene>
<accession>Q1H0X0</accession>
<sequence length="800" mass="88321">MHLGRIFLPTRIHHMAQTQHSKLYLQALSALTFLIIHGGVLAAAGATPSNSNNTSTTATERVKENDTSASSPSSSKSSSTASPTVLPEIGVSSTRIKQDAITINPTQTITTIEAKELERTQPTTIFEAIRDTPGVAIEGGPRPSGMTFNVRGFNSNEDVQVRVDNVPKGFEKYRFGGTFIEPDLLKSIEVQRGPQIASGSGSLGGTILAKTKDAADLLKPGRRYGGRIKLGYASNNDEVQRSYLAFARPVDAVDILYNRTYRNSNDITHSDGSKLPQSKVNSRAQLLKVGIFPTDFLELITSVTLLEESGLQPYDALTSDPGLSNFGNVLRDIEDLSIAHTAHWNPEYRWIDLSATVAFGHTKVLETYLPGMSRNRSCGLQGVTFCGNDYHDQKVKGITLELTNTAQLYKQDNFSISLLTGLQYRSMENETRRTTDSQGPNINESFPADGFWAASTSGENAYTAAFIQSRIQYGRLGIIPGVRVDWYEISSTEDRVKRHLAEKGLSSEIDFDHTSYSMGLTFDAIANSLTFFANYGEGFRPPSINDYFTYGDRAGTPPKPANWLPNRPWLGEVGLGPPYSSGEGRCNTPDTNFLCGDVFKIQSSQSSEIGVHYQTPNLFGKNIQLMSKFTYFHIETKHLLRYFSIDDLTNTYVPQDGWEKRNGTEFEGSLFYKDSYFRANYSRTWGSYFNPQTGNISSIAWVPANTLNLTIGTQLTSRVGINASYRKVSERPLINGGTQDGYELFSAGGFWSPTDNLTFRIIGENITNKDYHLNGGGDFSGLLGNRGPGRNIRLITEITF</sequence>
<dbReference type="InterPro" id="IPR000531">
    <property type="entry name" value="Beta-barrel_TonB"/>
</dbReference>
<proteinExistence type="inferred from homology"/>
<feature type="compositionally biased region" description="Low complexity" evidence="12">
    <location>
        <begin position="67"/>
        <end position="84"/>
    </location>
</feature>
<keyword evidence="9 10" id="KW-0998">Cell outer membrane</keyword>
<dbReference type="Proteomes" id="UP000002440">
    <property type="component" value="Chromosome"/>
</dbReference>
<dbReference type="PANTHER" id="PTHR30069">
    <property type="entry name" value="TONB-DEPENDENT OUTER MEMBRANE RECEPTOR"/>
    <property type="match status" value="1"/>
</dbReference>
<dbReference type="GO" id="GO:0009279">
    <property type="term" value="C:cell outer membrane"/>
    <property type="evidence" value="ECO:0007669"/>
    <property type="project" value="UniProtKB-SubCell"/>
</dbReference>
<evidence type="ECO:0000256" key="4">
    <source>
        <dbReference type="ARBA" id="ARBA00022452"/>
    </source>
</evidence>
<dbReference type="InterPro" id="IPR036942">
    <property type="entry name" value="Beta-barrel_TonB_sf"/>
</dbReference>
<evidence type="ECO:0000256" key="1">
    <source>
        <dbReference type="ARBA" id="ARBA00004571"/>
    </source>
</evidence>
<evidence type="ECO:0000256" key="6">
    <source>
        <dbReference type="ARBA" id="ARBA00023077"/>
    </source>
</evidence>
<dbReference type="Gene3D" id="2.170.130.10">
    <property type="entry name" value="TonB-dependent receptor, plug domain"/>
    <property type="match status" value="1"/>
</dbReference>
<keyword evidence="3 10" id="KW-0813">Transport</keyword>
<dbReference type="AlphaFoldDB" id="Q1H0X0"/>
<feature type="compositionally biased region" description="Low complexity" evidence="12">
    <location>
        <begin position="45"/>
        <end position="59"/>
    </location>
</feature>
<comment type="subcellular location">
    <subcellularLocation>
        <location evidence="1 10">Cell outer membrane</location>
        <topology evidence="1 10">Multi-pass membrane protein</topology>
    </subcellularLocation>
</comment>
<feature type="domain" description="TonB-dependent receptor-like beta-barrel" evidence="13">
    <location>
        <begin position="318"/>
        <end position="765"/>
    </location>
</feature>
<reference evidence="15 16" key="1">
    <citation type="submission" date="2006-03" db="EMBL/GenBank/DDBJ databases">
        <title>Complete sequence of Methylobacillus flagellatus KT.</title>
        <authorList>
            <consortium name="US DOE Joint Genome Institute"/>
            <person name="Copeland A."/>
            <person name="Lucas S."/>
            <person name="Lapidus A."/>
            <person name="Barry K."/>
            <person name="Detter J.C."/>
            <person name="Glavina del Rio T."/>
            <person name="Hammon N."/>
            <person name="Israni S."/>
            <person name="Dalin E."/>
            <person name="Tice H."/>
            <person name="Pitluck S."/>
            <person name="Brettin T."/>
            <person name="Bruce D."/>
            <person name="Han C."/>
            <person name="Tapia R."/>
            <person name="Saunders E."/>
            <person name="Gilna P."/>
            <person name="Schmutz J."/>
            <person name="Larimer F."/>
            <person name="Land M."/>
            <person name="Kyrpides N."/>
            <person name="Anderson I."/>
            <person name="Richardson P."/>
        </authorList>
    </citation>
    <scope>NUCLEOTIDE SEQUENCE [LARGE SCALE GENOMIC DNA]</scope>
    <source>
        <strain evidence="16">KT / ATCC 51484 / DSM 6875</strain>
    </source>
</reference>
<evidence type="ECO:0000259" key="14">
    <source>
        <dbReference type="Pfam" id="PF07715"/>
    </source>
</evidence>
<dbReference type="InterPro" id="IPR037066">
    <property type="entry name" value="Plug_dom_sf"/>
</dbReference>
<feature type="domain" description="TonB-dependent receptor plug" evidence="14">
    <location>
        <begin position="106"/>
        <end position="206"/>
    </location>
</feature>